<name>A0A2P5XAQ4_GOSBA</name>
<organism evidence="1 2">
    <name type="scientific">Gossypium barbadense</name>
    <name type="common">Sea Island cotton</name>
    <name type="synonym">Hibiscus barbadensis</name>
    <dbReference type="NCBI Taxonomy" id="3634"/>
    <lineage>
        <taxon>Eukaryota</taxon>
        <taxon>Viridiplantae</taxon>
        <taxon>Streptophyta</taxon>
        <taxon>Embryophyta</taxon>
        <taxon>Tracheophyta</taxon>
        <taxon>Spermatophyta</taxon>
        <taxon>Magnoliopsida</taxon>
        <taxon>eudicotyledons</taxon>
        <taxon>Gunneridae</taxon>
        <taxon>Pentapetalae</taxon>
        <taxon>rosids</taxon>
        <taxon>malvids</taxon>
        <taxon>Malvales</taxon>
        <taxon>Malvaceae</taxon>
        <taxon>Malvoideae</taxon>
        <taxon>Gossypium</taxon>
    </lineage>
</organism>
<protein>
    <submittedName>
        <fullName evidence="1">Uncharacterized protein</fullName>
    </submittedName>
</protein>
<sequence length="134" mass="15226">MELEDDESVETIVTLYCRNQIGHIELILLFDIDLNVPLVSENLNLGPCLQINLIMIETDAYGEYAYDNNDPSDHEVEDYSNYDIDEVSDDIDDESANDDGNKIYTDPTYCGCSRRELKLAPIAFAIMESENMKS</sequence>
<reference evidence="1 2" key="1">
    <citation type="submission" date="2015-01" db="EMBL/GenBank/DDBJ databases">
        <title>Genome of allotetraploid Gossypium barbadense reveals genomic plasticity and fiber elongation in cotton evolution.</title>
        <authorList>
            <person name="Chen X."/>
            <person name="Liu X."/>
            <person name="Zhao B."/>
            <person name="Zheng H."/>
            <person name="Hu Y."/>
            <person name="Lu G."/>
            <person name="Yang C."/>
            <person name="Chen J."/>
            <person name="Shan C."/>
            <person name="Zhang L."/>
            <person name="Zhou Y."/>
            <person name="Wang L."/>
            <person name="Guo W."/>
            <person name="Bai Y."/>
            <person name="Ruan J."/>
            <person name="Shangguan X."/>
            <person name="Mao Y."/>
            <person name="Jiang J."/>
            <person name="Zhu Y."/>
            <person name="Lei J."/>
            <person name="Kang H."/>
            <person name="Chen S."/>
            <person name="He X."/>
            <person name="Wang R."/>
            <person name="Wang Y."/>
            <person name="Chen J."/>
            <person name="Wang L."/>
            <person name="Yu S."/>
            <person name="Wang B."/>
            <person name="Wei J."/>
            <person name="Song S."/>
            <person name="Lu X."/>
            <person name="Gao Z."/>
            <person name="Gu W."/>
            <person name="Deng X."/>
            <person name="Ma D."/>
            <person name="Wang S."/>
            <person name="Liang W."/>
            <person name="Fang L."/>
            <person name="Cai C."/>
            <person name="Zhu X."/>
            <person name="Zhou B."/>
            <person name="Zhang Y."/>
            <person name="Chen Z."/>
            <person name="Xu S."/>
            <person name="Zhu R."/>
            <person name="Wang S."/>
            <person name="Zhang T."/>
            <person name="Zhao G."/>
        </authorList>
    </citation>
    <scope>NUCLEOTIDE SEQUENCE [LARGE SCALE GENOMIC DNA]</scope>
    <source>
        <strain evidence="2">cv. Xinhai21</strain>
        <tissue evidence="1">Leaf</tissue>
    </source>
</reference>
<gene>
    <name evidence="1" type="ORF">GOBAR_AA20244</name>
</gene>
<accession>A0A2P5XAQ4</accession>
<evidence type="ECO:0000313" key="2">
    <source>
        <dbReference type="Proteomes" id="UP000239757"/>
    </source>
</evidence>
<evidence type="ECO:0000313" key="1">
    <source>
        <dbReference type="EMBL" id="PPS00421.1"/>
    </source>
</evidence>
<proteinExistence type="predicted"/>
<dbReference type="AlphaFoldDB" id="A0A2P5XAQ4"/>
<dbReference type="EMBL" id="KZ665297">
    <property type="protein sequence ID" value="PPS00421.1"/>
    <property type="molecule type" value="Genomic_DNA"/>
</dbReference>
<dbReference type="Proteomes" id="UP000239757">
    <property type="component" value="Unassembled WGS sequence"/>
</dbReference>